<evidence type="ECO:0000313" key="4">
    <source>
        <dbReference type="Proteomes" id="UP000321328"/>
    </source>
</evidence>
<keyword evidence="2" id="KW-1133">Transmembrane helix</keyword>
<evidence type="ECO:0000256" key="2">
    <source>
        <dbReference type="SAM" id="Phobius"/>
    </source>
</evidence>
<keyword evidence="2" id="KW-0472">Membrane</keyword>
<accession>A0A511D5I3</accession>
<feature type="compositionally biased region" description="Low complexity" evidence="1">
    <location>
        <begin position="131"/>
        <end position="149"/>
    </location>
</feature>
<protein>
    <submittedName>
        <fullName evidence="3">Uncharacterized protein</fullName>
    </submittedName>
</protein>
<reference evidence="3 4" key="1">
    <citation type="submission" date="2019-07" db="EMBL/GenBank/DDBJ databases">
        <title>Whole genome shotgun sequence of Pseudonocardia asaccharolytica NBRC 16224.</title>
        <authorList>
            <person name="Hosoyama A."/>
            <person name="Uohara A."/>
            <person name="Ohji S."/>
            <person name="Ichikawa N."/>
        </authorList>
    </citation>
    <scope>NUCLEOTIDE SEQUENCE [LARGE SCALE GENOMIC DNA]</scope>
    <source>
        <strain evidence="3 4">NBRC 16224</strain>
    </source>
</reference>
<keyword evidence="2" id="KW-0812">Transmembrane</keyword>
<evidence type="ECO:0000313" key="3">
    <source>
        <dbReference type="EMBL" id="GEL20056.1"/>
    </source>
</evidence>
<dbReference type="AlphaFoldDB" id="A0A511D5I3"/>
<proteinExistence type="predicted"/>
<feature type="region of interest" description="Disordered" evidence="1">
    <location>
        <begin position="92"/>
        <end position="122"/>
    </location>
</feature>
<feature type="transmembrane region" description="Helical" evidence="2">
    <location>
        <begin position="29"/>
        <end position="50"/>
    </location>
</feature>
<feature type="region of interest" description="Disordered" evidence="1">
    <location>
        <begin position="130"/>
        <end position="149"/>
    </location>
</feature>
<dbReference type="STRING" id="1123024.GCA_000423625_03781"/>
<name>A0A511D5I3_9PSEU</name>
<feature type="region of interest" description="Disordered" evidence="1">
    <location>
        <begin position="1"/>
        <end position="24"/>
    </location>
</feature>
<organism evidence="3 4">
    <name type="scientific">Pseudonocardia asaccharolytica DSM 44247 = NBRC 16224</name>
    <dbReference type="NCBI Taxonomy" id="1123024"/>
    <lineage>
        <taxon>Bacteria</taxon>
        <taxon>Bacillati</taxon>
        <taxon>Actinomycetota</taxon>
        <taxon>Actinomycetes</taxon>
        <taxon>Pseudonocardiales</taxon>
        <taxon>Pseudonocardiaceae</taxon>
        <taxon>Pseudonocardia</taxon>
    </lineage>
</organism>
<dbReference type="EMBL" id="BJVI01000055">
    <property type="protein sequence ID" value="GEL20056.1"/>
    <property type="molecule type" value="Genomic_DNA"/>
</dbReference>
<comment type="caution">
    <text evidence="3">The sequence shown here is derived from an EMBL/GenBank/DDBJ whole genome shotgun (WGS) entry which is preliminary data.</text>
</comment>
<sequence length="149" mass="15069">MIDDETTGTRLSSPVFTDGPGRRSRRMRAAAYTGASACAAILGVVGVNLVTGPGTTRLEARLFEDTASEPAAGPGWVAEIEPTPVVAAGAPATDRWSAPTDDPHPAPTAAAPVPPPVDLPRIVTSTIVPPSASTTAIRTTTLSTSAGGR</sequence>
<evidence type="ECO:0000256" key="1">
    <source>
        <dbReference type="SAM" id="MobiDB-lite"/>
    </source>
</evidence>
<gene>
    <name evidence="3" type="ORF">PA7_38930</name>
</gene>
<keyword evidence="4" id="KW-1185">Reference proteome</keyword>
<dbReference type="Proteomes" id="UP000321328">
    <property type="component" value="Unassembled WGS sequence"/>
</dbReference>